<feature type="domain" description="RDD" evidence="8">
    <location>
        <begin position="32"/>
        <end position="173"/>
    </location>
</feature>
<evidence type="ECO:0000256" key="7">
    <source>
        <dbReference type="SAM" id="Phobius"/>
    </source>
</evidence>
<dbReference type="InterPro" id="IPR051791">
    <property type="entry name" value="Pra-immunoreactive"/>
</dbReference>
<evidence type="ECO:0000313" key="9">
    <source>
        <dbReference type="EMBL" id="MDA0565988.1"/>
    </source>
</evidence>
<dbReference type="RefSeq" id="WP_270073243.1">
    <property type="nucleotide sequence ID" value="NZ_JAJAQC010000028.1"/>
</dbReference>
<keyword evidence="4 7" id="KW-1133">Transmembrane helix</keyword>
<feature type="compositionally biased region" description="Pro residues" evidence="6">
    <location>
        <begin position="12"/>
        <end position="25"/>
    </location>
</feature>
<protein>
    <submittedName>
        <fullName evidence="9">RDD family protein</fullName>
    </submittedName>
</protein>
<comment type="caution">
    <text evidence="9">The sequence shown here is derived from an EMBL/GenBank/DDBJ whole genome shotgun (WGS) entry which is preliminary data.</text>
</comment>
<accession>A0A9X3NME9</accession>
<feature type="region of interest" description="Disordered" evidence="6">
    <location>
        <begin position="1"/>
        <end position="25"/>
    </location>
</feature>
<evidence type="ECO:0000256" key="3">
    <source>
        <dbReference type="ARBA" id="ARBA00022692"/>
    </source>
</evidence>
<feature type="transmembrane region" description="Helical" evidence="7">
    <location>
        <begin position="80"/>
        <end position="104"/>
    </location>
</feature>
<dbReference type="Proteomes" id="UP001140076">
    <property type="component" value="Unassembled WGS sequence"/>
</dbReference>
<evidence type="ECO:0000256" key="1">
    <source>
        <dbReference type="ARBA" id="ARBA00004651"/>
    </source>
</evidence>
<name>A0A9X3NME9_9ACTN</name>
<dbReference type="PANTHER" id="PTHR36115:SF4">
    <property type="entry name" value="MEMBRANE PROTEIN"/>
    <property type="match status" value="1"/>
</dbReference>
<feature type="transmembrane region" description="Helical" evidence="7">
    <location>
        <begin position="46"/>
        <end position="68"/>
    </location>
</feature>
<feature type="compositionally biased region" description="Low complexity" evidence="6">
    <location>
        <begin position="1"/>
        <end position="11"/>
    </location>
</feature>
<gene>
    <name evidence="9" type="ORF">LG943_16940</name>
</gene>
<dbReference type="PANTHER" id="PTHR36115">
    <property type="entry name" value="PROLINE-RICH ANTIGEN HOMOLOG-RELATED"/>
    <property type="match status" value="1"/>
</dbReference>
<keyword evidence="3 7" id="KW-0812">Transmembrane</keyword>
<proteinExistence type="predicted"/>
<dbReference type="AlphaFoldDB" id="A0A9X3NME9"/>
<evidence type="ECO:0000256" key="2">
    <source>
        <dbReference type="ARBA" id="ARBA00022475"/>
    </source>
</evidence>
<evidence type="ECO:0000256" key="4">
    <source>
        <dbReference type="ARBA" id="ARBA00022989"/>
    </source>
</evidence>
<keyword evidence="10" id="KW-1185">Reference proteome</keyword>
<evidence type="ECO:0000256" key="5">
    <source>
        <dbReference type="ARBA" id="ARBA00023136"/>
    </source>
</evidence>
<dbReference type="Pfam" id="PF06271">
    <property type="entry name" value="RDD"/>
    <property type="match status" value="1"/>
</dbReference>
<dbReference type="GO" id="GO:0005886">
    <property type="term" value="C:plasma membrane"/>
    <property type="evidence" value="ECO:0007669"/>
    <property type="project" value="UniProtKB-SubCell"/>
</dbReference>
<dbReference type="InterPro" id="IPR010432">
    <property type="entry name" value="RDD"/>
</dbReference>
<evidence type="ECO:0000313" key="10">
    <source>
        <dbReference type="Proteomes" id="UP001140076"/>
    </source>
</evidence>
<comment type="subcellular location">
    <subcellularLocation>
        <location evidence="1">Cell membrane</location>
        <topology evidence="1">Multi-pass membrane protein</topology>
    </subcellularLocation>
</comment>
<evidence type="ECO:0000259" key="8">
    <source>
        <dbReference type="Pfam" id="PF06271"/>
    </source>
</evidence>
<organism evidence="9 10">
    <name type="scientific">Streptomonospora mangrovi</name>
    <dbReference type="NCBI Taxonomy" id="2883123"/>
    <lineage>
        <taxon>Bacteria</taxon>
        <taxon>Bacillati</taxon>
        <taxon>Actinomycetota</taxon>
        <taxon>Actinomycetes</taxon>
        <taxon>Streptosporangiales</taxon>
        <taxon>Nocardiopsidaceae</taxon>
        <taxon>Streptomonospora</taxon>
    </lineage>
</organism>
<reference evidence="9" key="1">
    <citation type="submission" date="2021-10" db="EMBL/GenBank/DDBJ databases">
        <title>Streptomonospora sp. nov., isolated from mangrove soil.</title>
        <authorList>
            <person name="Chen X."/>
            <person name="Ge X."/>
            <person name="Liu W."/>
        </authorList>
    </citation>
    <scope>NUCLEOTIDE SEQUENCE</scope>
    <source>
        <strain evidence="9">S1-112</strain>
    </source>
</reference>
<keyword evidence="2" id="KW-1003">Cell membrane</keyword>
<dbReference type="EMBL" id="JAJAQC010000028">
    <property type="protein sequence ID" value="MDA0565988.1"/>
    <property type="molecule type" value="Genomic_DNA"/>
</dbReference>
<evidence type="ECO:0000256" key="6">
    <source>
        <dbReference type="SAM" id="MobiDB-lite"/>
    </source>
</evidence>
<sequence>MNHSPPGWNAWNPPPPGPAPYPGPPHRAEPPVAGFGRRLGARLIDYTLLTMFAFMFFIVTVLVNPASLQGGEPQDGFYDAWAYLILFGWGVLLFFYDWLFHIAGGRTLGKMMVRVRVVRADGSRLGQGQTVGRALLFGLPQCLLCVGHVFTLLDCLWCLGDEGRRTLHDRAAGTIVVRD</sequence>
<keyword evidence="5 7" id="KW-0472">Membrane</keyword>